<feature type="region of interest" description="Disordered" evidence="6">
    <location>
        <begin position="368"/>
        <end position="394"/>
    </location>
</feature>
<dbReference type="Proteomes" id="UP000799421">
    <property type="component" value="Unassembled WGS sequence"/>
</dbReference>
<evidence type="ECO:0000256" key="1">
    <source>
        <dbReference type="ARBA" id="ARBA00022723"/>
    </source>
</evidence>
<dbReference type="GO" id="GO:0005524">
    <property type="term" value="F:ATP binding"/>
    <property type="evidence" value="ECO:0007669"/>
    <property type="project" value="UniProtKB-KW"/>
</dbReference>
<dbReference type="Pfam" id="PF08696">
    <property type="entry name" value="Dna2"/>
    <property type="match status" value="1"/>
</dbReference>
<proteinExistence type="predicted"/>
<evidence type="ECO:0000313" key="9">
    <source>
        <dbReference type="Proteomes" id="UP000799421"/>
    </source>
</evidence>
<dbReference type="AlphaFoldDB" id="A0A6A7BRI0"/>
<evidence type="ECO:0000256" key="6">
    <source>
        <dbReference type="SAM" id="MobiDB-lite"/>
    </source>
</evidence>
<feature type="compositionally biased region" description="Polar residues" evidence="6">
    <location>
        <begin position="24"/>
        <end position="45"/>
    </location>
</feature>
<keyword evidence="1" id="KW-0479">Metal-binding</keyword>
<dbReference type="GO" id="GO:0046872">
    <property type="term" value="F:metal ion binding"/>
    <property type="evidence" value="ECO:0007669"/>
    <property type="project" value="UniProtKB-KW"/>
</dbReference>
<evidence type="ECO:0000313" key="8">
    <source>
        <dbReference type="EMBL" id="KAF2857820.1"/>
    </source>
</evidence>
<protein>
    <recommendedName>
        <fullName evidence="7">DNA replication factor Dna2 N-terminal domain-containing protein</fullName>
    </recommendedName>
</protein>
<feature type="domain" description="DNA replication factor Dna2 N-terminal" evidence="7">
    <location>
        <begin position="549"/>
        <end position="685"/>
    </location>
</feature>
<organism evidence="8 9">
    <name type="scientific">Piedraia hortae CBS 480.64</name>
    <dbReference type="NCBI Taxonomy" id="1314780"/>
    <lineage>
        <taxon>Eukaryota</taxon>
        <taxon>Fungi</taxon>
        <taxon>Dikarya</taxon>
        <taxon>Ascomycota</taxon>
        <taxon>Pezizomycotina</taxon>
        <taxon>Dothideomycetes</taxon>
        <taxon>Dothideomycetidae</taxon>
        <taxon>Capnodiales</taxon>
        <taxon>Piedraiaceae</taxon>
        <taxon>Piedraia</taxon>
    </lineage>
</organism>
<feature type="compositionally biased region" description="Polar residues" evidence="6">
    <location>
        <begin position="421"/>
        <end position="441"/>
    </location>
</feature>
<dbReference type="OrthoDB" id="6513042at2759"/>
<sequence>MANRTKSFFDQDHSAKQRPISWRRPTNVSSTPLAELNPNTSSSFAPIPATSQAISKLKAFRFGSAPANMQQKDAPSNEKALVQSVQDDADKLILRTPVKPVLQPRSNKTPKLTHSHAFPCTPSAKLPLEDLIGEFDEPQTQEPRTKCTPEEQVGWIPQSSSAALTPSRKRKRAKSSSPLCPPSLSQWQEAPPNEKKTPDADPTARLWKSYGADGVNIANLQGDSPKPIETPLKGTGFRRWASAGNDWPSSSKRPMLSGRCSEPGRESKLAGMVEKIQKSLASQRTVPEPTVKFNAPSSSNPLPLRGANSASLPQIGLFKAKTEALHTEAEETLETNTQPELQQVQWTASAPFQLQNKVPMPAYKRPATFKSVNESGPVKQDPPDPAPCEDPDELDDFDFAVEDLEPLALQTQKKQEPVTDQAAQQSVGQRDPQPSMNSNDTEYGDLDLDGNDLQVQEKTPAVPTQGVAPIQTSIGTATDHDNDEEFGDSDIDEDAWVQAESKAIEAYRIPCPEQALRLRRFQVKQVSDGFYIAAEGRSRSQRELLAIEEPTQKKVTILLQGSWAQTNVTDGNIVHVAHAYNGTFSSTDLRIVITDDDSSPFLIVHPDHMLSATIVADSFDCFRKAVLQDRIKATGETSMATVYGQILHEIFQRAMSVNRWNAKYLNDLVLKVVADHLEGLWELAKRLGQHLYRREPFI</sequence>
<evidence type="ECO:0000256" key="5">
    <source>
        <dbReference type="ARBA" id="ARBA00022840"/>
    </source>
</evidence>
<feature type="region of interest" description="Disordered" evidence="6">
    <location>
        <begin position="243"/>
        <end position="305"/>
    </location>
</feature>
<keyword evidence="3" id="KW-0378">Hydrolase</keyword>
<dbReference type="EMBL" id="MU006026">
    <property type="protein sequence ID" value="KAF2857820.1"/>
    <property type="molecule type" value="Genomic_DNA"/>
</dbReference>
<dbReference type="GO" id="GO:0016787">
    <property type="term" value="F:hydrolase activity"/>
    <property type="evidence" value="ECO:0007669"/>
    <property type="project" value="UniProtKB-KW"/>
</dbReference>
<evidence type="ECO:0000259" key="7">
    <source>
        <dbReference type="Pfam" id="PF08696"/>
    </source>
</evidence>
<evidence type="ECO:0000256" key="2">
    <source>
        <dbReference type="ARBA" id="ARBA00022741"/>
    </source>
</evidence>
<keyword evidence="2" id="KW-0547">Nucleotide-binding</keyword>
<feature type="region of interest" description="Disordered" evidence="6">
    <location>
        <begin position="137"/>
        <end position="206"/>
    </location>
</feature>
<reference evidence="8" key="1">
    <citation type="journal article" date="2020" name="Stud. Mycol.">
        <title>101 Dothideomycetes genomes: a test case for predicting lifestyles and emergence of pathogens.</title>
        <authorList>
            <person name="Haridas S."/>
            <person name="Albert R."/>
            <person name="Binder M."/>
            <person name="Bloem J."/>
            <person name="Labutti K."/>
            <person name="Salamov A."/>
            <person name="Andreopoulos B."/>
            <person name="Baker S."/>
            <person name="Barry K."/>
            <person name="Bills G."/>
            <person name="Bluhm B."/>
            <person name="Cannon C."/>
            <person name="Castanera R."/>
            <person name="Culley D."/>
            <person name="Daum C."/>
            <person name="Ezra D."/>
            <person name="Gonzalez J."/>
            <person name="Henrissat B."/>
            <person name="Kuo A."/>
            <person name="Liang C."/>
            <person name="Lipzen A."/>
            <person name="Lutzoni F."/>
            <person name="Magnuson J."/>
            <person name="Mondo S."/>
            <person name="Nolan M."/>
            <person name="Ohm R."/>
            <person name="Pangilinan J."/>
            <person name="Park H.-J."/>
            <person name="Ramirez L."/>
            <person name="Alfaro M."/>
            <person name="Sun H."/>
            <person name="Tritt A."/>
            <person name="Yoshinaga Y."/>
            <person name="Zwiers L.-H."/>
            <person name="Turgeon B."/>
            <person name="Goodwin S."/>
            <person name="Spatafora J."/>
            <person name="Crous P."/>
            <person name="Grigoriev I."/>
        </authorList>
    </citation>
    <scope>NUCLEOTIDE SEQUENCE</scope>
    <source>
        <strain evidence="8">CBS 480.64</strain>
    </source>
</reference>
<feature type="region of interest" description="Disordered" evidence="6">
    <location>
        <begin position="217"/>
        <end position="236"/>
    </location>
</feature>
<accession>A0A6A7BRI0</accession>
<gene>
    <name evidence="8" type="ORF">K470DRAFT_156699</name>
</gene>
<keyword evidence="9" id="KW-1185">Reference proteome</keyword>
<evidence type="ECO:0000256" key="4">
    <source>
        <dbReference type="ARBA" id="ARBA00022806"/>
    </source>
</evidence>
<feature type="compositionally biased region" description="Low complexity" evidence="6">
    <location>
        <begin position="175"/>
        <end position="185"/>
    </location>
</feature>
<dbReference type="InterPro" id="IPR014808">
    <property type="entry name" value="DNA_replication_fac_Dna2_N"/>
</dbReference>
<name>A0A6A7BRI0_9PEZI</name>
<keyword evidence="4" id="KW-0347">Helicase</keyword>
<evidence type="ECO:0000256" key="3">
    <source>
        <dbReference type="ARBA" id="ARBA00022801"/>
    </source>
</evidence>
<dbReference type="GO" id="GO:0004386">
    <property type="term" value="F:helicase activity"/>
    <property type="evidence" value="ECO:0007669"/>
    <property type="project" value="UniProtKB-KW"/>
</dbReference>
<feature type="region of interest" description="Disordered" evidence="6">
    <location>
        <begin position="1"/>
        <end position="45"/>
    </location>
</feature>
<keyword evidence="5" id="KW-0067">ATP-binding</keyword>
<feature type="region of interest" description="Disordered" evidence="6">
    <location>
        <begin position="409"/>
        <end position="442"/>
    </location>
</feature>